<protein>
    <recommendedName>
        <fullName evidence="4">Apple domain-containing protein</fullName>
    </recommendedName>
</protein>
<keyword evidence="1" id="KW-0732">Signal</keyword>
<feature type="signal peptide" evidence="1">
    <location>
        <begin position="1"/>
        <end position="22"/>
    </location>
</feature>
<dbReference type="SUPFAM" id="SSF57414">
    <property type="entry name" value="Hairpin loop containing domain-like"/>
    <property type="match status" value="1"/>
</dbReference>
<dbReference type="EMBL" id="BMAT01002659">
    <property type="protein sequence ID" value="GFS11100.1"/>
    <property type="molecule type" value="Genomic_DNA"/>
</dbReference>
<reference evidence="2 3" key="1">
    <citation type="journal article" date="2021" name="Elife">
        <title>Chloroplast acquisition without the gene transfer in kleptoplastic sea slugs, Plakobranchus ocellatus.</title>
        <authorList>
            <person name="Maeda T."/>
            <person name="Takahashi S."/>
            <person name="Yoshida T."/>
            <person name="Shimamura S."/>
            <person name="Takaki Y."/>
            <person name="Nagai Y."/>
            <person name="Toyoda A."/>
            <person name="Suzuki Y."/>
            <person name="Arimoto A."/>
            <person name="Ishii H."/>
            <person name="Satoh N."/>
            <person name="Nishiyama T."/>
            <person name="Hasebe M."/>
            <person name="Maruyama T."/>
            <person name="Minagawa J."/>
            <person name="Obokata J."/>
            <person name="Shigenobu S."/>
        </authorList>
    </citation>
    <scope>NUCLEOTIDE SEQUENCE [LARGE SCALE GENOMIC DNA]</scope>
</reference>
<evidence type="ECO:0000313" key="3">
    <source>
        <dbReference type="Proteomes" id="UP000762676"/>
    </source>
</evidence>
<evidence type="ECO:0008006" key="4">
    <source>
        <dbReference type="Google" id="ProtNLM"/>
    </source>
</evidence>
<dbReference type="Proteomes" id="UP000762676">
    <property type="component" value="Unassembled WGS sequence"/>
</dbReference>
<organism evidence="2 3">
    <name type="scientific">Elysia marginata</name>
    <dbReference type="NCBI Taxonomy" id="1093978"/>
    <lineage>
        <taxon>Eukaryota</taxon>
        <taxon>Metazoa</taxon>
        <taxon>Spiralia</taxon>
        <taxon>Lophotrochozoa</taxon>
        <taxon>Mollusca</taxon>
        <taxon>Gastropoda</taxon>
        <taxon>Heterobranchia</taxon>
        <taxon>Euthyneura</taxon>
        <taxon>Panpulmonata</taxon>
        <taxon>Sacoglossa</taxon>
        <taxon>Placobranchoidea</taxon>
        <taxon>Plakobranchidae</taxon>
        <taxon>Elysia</taxon>
    </lineage>
</organism>
<accession>A0AAV4ILW7</accession>
<proteinExistence type="predicted"/>
<keyword evidence="3" id="KW-1185">Reference proteome</keyword>
<sequence length="179" mass="20504">MEPRRWFSLCLLVKTIIFLCCGCNTVRPIRFWLLPGLRITSGTTITRDVSLPRQMTLLRCARLCGADCGMFHYSKANYTCEVFAERYFDSGVLYVPDDDWITGLKNLSVIVKDDWTLAFRAQSGTGSTVFHAWIATGVHHDNNIQAEFPHACLRFDDYSSCDRHFRSHILDAWTGIKEV</sequence>
<comment type="caution">
    <text evidence="2">The sequence shown here is derived from an EMBL/GenBank/DDBJ whole genome shotgun (WGS) entry which is preliminary data.</text>
</comment>
<feature type="chain" id="PRO_5043349167" description="Apple domain-containing protein" evidence="1">
    <location>
        <begin position="23"/>
        <end position="179"/>
    </location>
</feature>
<evidence type="ECO:0000313" key="2">
    <source>
        <dbReference type="EMBL" id="GFS11100.1"/>
    </source>
</evidence>
<gene>
    <name evidence="2" type="ORF">ElyMa_001338700</name>
</gene>
<evidence type="ECO:0000256" key="1">
    <source>
        <dbReference type="SAM" id="SignalP"/>
    </source>
</evidence>
<dbReference type="AlphaFoldDB" id="A0AAV4ILW7"/>
<name>A0AAV4ILW7_9GAST</name>